<feature type="domain" description="Rhodopsin" evidence="7">
    <location>
        <begin position="30"/>
        <end position="266"/>
    </location>
</feature>
<feature type="transmembrane region" description="Helical" evidence="6">
    <location>
        <begin position="12"/>
        <end position="30"/>
    </location>
</feature>
<evidence type="ECO:0000259" key="7">
    <source>
        <dbReference type="Pfam" id="PF20684"/>
    </source>
</evidence>
<comment type="caution">
    <text evidence="8">The sequence shown here is derived from an EMBL/GenBank/DDBJ whole genome shotgun (WGS) entry which is preliminary data.</text>
</comment>
<evidence type="ECO:0000256" key="3">
    <source>
        <dbReference type="ARBA" id="ARBA00022989"/>
    </source>
</evidence>
<feature type="transmembrane region" description="Helical" evidence="6">
    <location>
        <begin position="123"/>
        <end position="144"/>
    </location>
</feature>
<dbReference type="AlphaFoldDB" id="A0A9P6GD31"/>
<evidence type="ECO:0000256" key="6">
    <source>
        <dbReference type="SAM" id="Phobius"/>
    </source>
</evidence>
<evidence type="ECO:0000313" key="9">
    <source>
        <dbReference type="Proteomes" id="UP000756921"/>
    </source>
</evidence>
<reference evidence="8" key="1">
    <citation type="journal article" date="2020" name="Mol. Plant Microbe Interact.">
        <title>Genome Sequence of the Biocontrol Agent Coniothyrium minitans strain Conio (IMI 134523).</title>
        <authorList>
            <person name="Patel D."/>
            <person name="Shittu T.A."/>
            <person name="Baroncelli R."/>
            <person name="Muthumeenakshi S."/>
            <person name="Osborne T.H."/>
            <person name="Janganan T.K."/>
            <person name="Sreenivasaprasad S."/>
        </authorList>
    </citation>
    <scope>NUCLEOTIDE SEQUENCE</scope>
    <source>
        <strain evidence="8">Conio</strain>
    </source>
</reference>
<dbReference type="PANTHER" id="PTHR33048">
    <property type="entry name" value="PTH11-LIKE INTEGRAL MEMBRANE PROTEIN (AFU_ORTHOLOGUE AFUA_5G11245)"/>
    <property type="match status" value="1"/>
</dbReference>
<evidence type="ECO:0000313" key="8">
    <source>
        <dbReference type="EMBL" id="KAF9733502.1"/>
    </source>
</evidence>
<keyword evidence="4 6" id="KW-0472">Membrane</keyword>
<protein>
    <recommendedName>
        <fullName evidence="7">Rhodopsin domain-containing protein</fullName>
    </recommendedName>
</protein>
<dbReference type="InterPro" id="IPR049326">
    <property type="entry name" value="Rhodopsin_dom_fungi"/>
</dbReference>
<feature type="transmembrane region" description="Helical" evidence="6">
    <location>
        <begin position="205"/>
        <end position="224"/>
    </location>
</feature>
<dbReference type="InterPro" id="IPR052337">
    <property type="entry name" value="SAT4-like"/>
</dbReference>
<organism evidence="8 9">
    <name type="scientific">Paraphaeosphaeria minitans</name>
    <dbReference type="NCBI Taxonomy" id="565426"/>
    <lineage>
        <taxon>Eukaryota</taxon>
        <taxon>Fungi</taxon>
        <taxon>Dikarya</taxon>
        <taxon>Ascomycota</taxon>
        <taxon>Pezizomycotina</taxon>
        <taxon>Dothideomycetes</taxon>
        <taxon>Pleosporomycetidae</taxon>
        <taxon>Pleosporales</taxon>
        <taxon>Massarineae</taxon>
        <taxon>Didymosphaeriaceae</taxon>
        <taxon>Paraphaeosphaeria</taxon>
    </lineage>
</organism>
<feature type="transmembrane region" description="Helical" evidence="6">
    <location>
        <begin position="172"/>
        <end position="193"/>
    </location>
</feature>
<dbReference type="Pfam" id="PF20684">
    <property type="entry name" value="Fung_rhodopsin"/>
    <property type="match status" value="1"/>
</dbReference>
<proteinExistence type="inferred from homology"/>
<comment type="similarity">
    <text evidence="5">Belongs to the SAT4 family.</text>
</comment>
<keyword evidence="3 6" id="KW-1133">Transmembrane helix</keyword>
<feature type="transmembrane region" description="Helical" evidence="6">
    <location>
        <begin position="82"/>
        <end position="103"/>
    </location>
</feature>
<evidence type="ECO:0000256" key="4">
    <source>
        <dbReference type="ARBA" id="ARBA00023136"/>
    </source>
</evidence>
<dbReference type="Proteomes" id="UP000756921">
    <property type="component" value="Unassembled WGS sequence"/>
</dbReference>
<name>A0A9P6GD31_9PLEO</name>
<dbReference type="OrthoDB" id="5417887at2759"/>
<comment type="subcellular location">
    <subcellularLocation>
        <location evidence="1">Membrane</location>
        <topology evidence="1">Multi-pass membrane protein</topology>
    </subcellularLocation>
</comment>
<feature type="transmembrane region" description="Helical" evidence="6">
    <location>
        <begin position="42"/>
        <end position="62"/>
    </location>
</feature>
<evidence type="ECO:0000256" key="5">
    <source>
        <dbReference type="ARBA" id="ARBA00038359"/>
    </source>
</evidence>
<dbReference type="GO" id="GO:0016020">
    <property type="term" value="C:membrane"/>
    <property type="evidence" value="ECO:0007669"/>
    <property type="project" value="UniProtKB-SubCell"/>
</dbReference>
<evidence type="ECO:0000256" key="2">
    <source>
        <dbReference type="ARBA" id="ARBA00022692"/>
    </source>
</evidence>
<keyword evidence="9" id="KW-1185">Reference proteome</keyword>
<gene>
    <name evidence="8" type="ORF">PMIN01_07845</name>
</gene>
<accession>A0A9P6GD31</accession>
<sequence length="372" mass="40979">MNTLVDGDKGRVILGVTWFLVAFSGVFLTLRLYARISRDSRLWWDDYIITLAWVLLLIESAITQYGRSLGLGKHVWNVDIKAAFVLAKSIYIGATISCFAATLSKISFGITLLRFTKGPTKAFVWFCIVSLFIVMLPSAFLSWLSCRPTAKLYNPFLEGKCWPAHVTRNYGYFNAAFCTIVDFALAILPWKLLRGLQLQTKEKMGVGIAMSMGLLAGVCGIVKGVHLQHVTDFDFFYTGKNITIWTATETATAVIGACIPVLRVFFNNTITSLHDRYHRTDGRSISTANTRLTTNGSSSVPLERIQSHKSMGSSAPSMSSVPGADELGMVITNDFGHGHGVILQTNTVTVVHALNTQGRVVDWTGADVSNYR</sequence>
<evidence type="ECO:0000256" key="1">
    <source>
        <dbReference type="ARBA" id="ARBA00004141"/>
    </source>
</evidence>
<dbReference type="PANTHER" id="PTHR33048:SF42">
    <property type="entry name" value="INTEGRAL MEMBRANE PROTEIN"/>
    <property type="match status" value="1"/>
</dbReference>
<dbReference type="EMBL" id="WJXW01000008">
    <property type="protein sequence ID" value="KAF9733502.1"/>
    <property type="molecule type" value="Genomic_DNA"/>
</dbReference>
<keyword evidence="2 6" id="KW-0812">Transmembrane</keyword>